<proteinExistence type="predicted"/>
<keyword evidence="2" id="KW-1185">Reference proteome</keyword>
<gene>
    <name evidence="1" type="ORF">BaRGS_00036686</name>
</gene>
<dbReference type="AlphaFoldDB" id="A0ABD0JBD5"/>
<evidence type="ECO:0000313" key="1">
    <source>
        <dbReference type="EMBL" id="KAK7468103.1"/>
    </source>
</evidence>
<reference evidence="1 2" key="1">
    <citation type="journal article" date="2023" name="Sci. Data">
        <title>Genome assembly of the Korean intertidal mud-creeper Batillaria attramentaria.</title>
        <authorList>
            <person name="Patra A.K."/>
            <person name="Ho P.T."/>
            <person name="Jun S."/>
            <person name="Lee S.J."/>
            <person name="Kim Y."/>
            <person name="Won Y.J."/>
        </authorList>
    </citation>
    <scope>NUCLEOTIDE SEQUENCE [LARGE SCALE GENOMIC DNA]</scope>
    <source>
        <strain evidence="1">Wonlab-2016</strain>
    </source>
</reference>
<accession>A0ABD0JBD5</accession>
<sequence>MSSWRESRILVRRVKESELYPDRSLKGPQLTADCPLNPFARPPSRLLNIRLITALSTMKAGIQLSCSSHERLKAFVVWPPWGKAGYLDTHRELKGTALSVSVRGHLLLVHHPSALLLEVVPGGRGSS</sequence>
<name>A0ABD0JBD5_9CAEN</name>
<comment type="caution">
    <text evidence="1">The sequence shown here is derived from an EMBL/GenBank/DDBJ whole genome shotgun (WGS) entry which is preliminary data.</text>
</comment>
<organism evidence="1 2">
    <name type="scientific">Batillaria attramentaria</name>
    <dbReference type="NCBI Taxonomy" id="370345"/>
    <lineage>
        <taxon>Eukaryota</taxon>
        <taxon>Metazoa</taxon>
        <taxon>Spiralia</taxon>
        <taxon>Lophotrochozoa</taxon>
        <taxon>Mollusca</taxon>
        <taxon>Gastropoda</taxon>
        <taxon>Caenogastropoda</taxon>
        <taxon>Sorbeoconcha</taxon>
        <taxon>Cerithioidea</taxon>
        <taxon>Batillariidae</taxon>
        <taxon>Batillaria</taxon>
    </lineage>
</organism>
<protein>
    <submittedName>
        <fullName evidence="1">Uncharacterized protein</fullName>
    </submittedName>
</protein>
<dbReference type="Proteomes" id="UP001519460">
    <property type="component" value="Unassembled WGS sequence"/>
</dbReference>
<dbReference type="EMBL" id="JACVVK020000523">
    <property type="protein sequence ID" value="KAK7468103.1"/>
    <property type="molecule type" value="Genomic_DNA"/>
</dbReference>
<evidence type="ECO:0000313" key="2">
    <source>
        <dbReference type="Proteomes" id="UP001519460"/>
    </source>
</evidence>